<evidence type="ECO:0000313" key="1">
    <source>
        <dbReference type="EMBL" id="QHU31871.1"/>
    </source>
</evidence>
<protein>
    <submittedName>
        <fullName evidence="1">Uncharacterized protein</fullName>
    </submittedName>
</protein>
<dbReference type="EMBL" id="MN740533">
    <property type="protein sequence ID" value="QHU31871.1"/>
    <property type="molecule type" value="Genomic_DNA"/>
</dbReference>
<name>A0A6C0LQ59_9ZZZZ</name>
<proteinExistence type="predicted"/>
<sequence length="139" mass="15252">MATGTANKDLVEAVRHYVHFDNLAEALNKQVTNARTMRSQYETKILTNLETTGMKNAVLQINGATLQRASRSQANPLSWGFLEEQLHAYYASHPARSGDETTAILDFLQNRRGSKTTEYLKKTVIGGAAADAGSKKPPT</sequence>
<accession>A0A6C0LQ59</accession>
<reference evidence="1" key="1">
    <citation type="journal article" date="2020" name="Nature">
        <title>Giant virus diversity and host interactions through global metagenomics.</title>
        <authorList>
            <person name="Schulz F."/>
            <person name="Roux S."/>
            <person name="Paez-Espino D."/>
            <person name="Jungbluth S."/>
            <person name="Walsh D.A."/>
            <person name="Denef V.J."/>
            <person name="McMahon K.D."/>
            <person name="Konstantinidis K.T."/>
            <person name="Eloe-Fadrosh E.A."/>
            <person name="Kyrpides N.C."/>
            <person name="Woyke T."/>
        </authorList>
    </citation>
    <scope>NUCLEOTIDE SEQUENCE</scope>
    <source>
        <strain evidence="1">GVMAG-M-3300027963-41</strain>
    </source>
</reference>
<dbReference type="AlphaFoldDB" id="A0A6C0LQ59"/>
<organism evidence="1">
    <name type="scientific">viral metagenome</name>
    <dbReference type="NCBI Taxonomy" id="1070528"/>
    <lineage>
        <taxon>unclassified sequences</taxon>
        <taxon>metagenomes</taxon>
        <taxon>organismal metagenomes</taxon>
    </lineage>
</organism>